<name>F0GTS1_9FIRM</name>
<feature type="transmembrane region" description="Helical" evidence="1">
    <location>
        <begin position="163"/>
        <end position="182"/>
    </location>
</feature>
<organism evidence="2 3">
    <name type="scientific">Anaerococcus prevotii ACS-065-V-Col13</name>
    <dbReference type="NCBI Taxonomy" id="879305"/>
    <lineage>
        <taxon>Bacteria</taxon>
        <taxon>Bacillati</taxon>
        <taxon>Bacillota</taxon>
        <taxon>Tissierellia</taxon>
        <taxon>Tissierellales</taxon>
        <taxon>Peptoniphilaceae</taxon>
        <taxon>Anaerococcus</taxon>
    </lineage>
</organism>
<keyword evidence="3" id="KW-1185">Reference proteome</keyword>
<dbReference type="STRING" id="879305.HMPREF9290_0002"/>
<sequence length="230" mass="25858">MDRLKDFHQVCSHSFKKTLEKTGKSYLALAFIFLSLLLENNNLFNFGVIGNLSGLITYLLDVLVLCFVVQALKAVVLYGNPGKKSIGSSINMFFQPLLSTMFYLYIVNLFVDILVMGADSKGQFIVKFIVRLLTSALLEEVYIGNKNGLNAITSSVKFVIDNLLTYGLCAGIFLAIESAISIKLRISLGNNTLILTLLVALIHTFFCIFRGHLFKYTDDHPYRQRKFMRG</sequence>
<feature type="transmembrane region" description="Helical" evidence="1">
    <location>
        <begin position="55"/>
        <end position="76"/>
    </location>
</feature>
<evidence type="ECO:0000256" key="1">
    <source>
        <dbReference type="SAM" id="Phobius"/>
    </source>
</evidence>
<feature type="transmembrane region" description="Helical" evidence="1">
    <location>
        <begin position="26"/>
        <end position="49"/>
    </location>
</feature>
<keyword evidence="1" id="KW-0472">Membrane</keyword>
<evidence type="ECO:0000313" key="3">
    <source>
        <dbReference type="Proteomes" id="UP000005286"/>
    </source>
</evidence>
<dbReference type="EMBL" id="AEXM01000008">
    <property type="protein sequence ID" value="EGC82751.1"/>
    <property type="molecule type" value="Genomic_DNA"/>
</dbReference>
<protein>
    <submittedName>
        <fullName evidence="2">Uncharacterized protein</fullName>
    </submittedName>
</protein>
<comment type="caution">
    <text evidence="2">The sequence shown here is derived from an EMBL/GenBank/DDBJ whole genome shotgun (WGS) entry which is preliminary data.</text>
</comment>
<proteinExistence type="predicted"/>
<dbReference type="PATRIC" id="fig|879305.3.peg.200"/>
<gene>
    <name evidence="2" type="ORF">HMPREF9290_0002</name>
</gene>
<keyword evidence="1" id="KW-0812">Transmembrane</keyword>
<dbReference type="AlphaFoldDB" id="F0GTS1"/>
<keyword evidence="1" id="KW-1133">Transmembrane helix</keyword>
<evidence type="ECO:0000313" key="2">
    <source>
        <dbReference type="EMBL" id="EGC82751.1"/>
    </source>
</evidence>
<reference evidence="2 3" key="1">
    <citation type="submission" date="2011-01" db="EMBL/GenBank/DDBJ databases">
        <authorList>
            <person name="Durkin A.S."/>
            <person name="Madupu R."/>
            <person name="Torralba M."/>
            <person name="Gillis M."/>
            <person name="Methe B."/>
            <person name="Sutton G."/>
            <person name="Nelson K.E."/>
        </authorList>
    </citation>
    <scope>NUCLEOTIDE SEQUENCE [LARGE SCALE GENOMIC DNA]</scope>
    <source>
        <strain evidence="2 3">ACS-065-V-Col13</strain>
    </source>
</reference>
<accession>F0GTS1</accession>
<feature type="transmembrane region" description="Helical" evidence="1">
    <location>
        <begin position="97"/>
        <end position="118"/>
    </location>
</feature>
<feature type="transmembrane region" description="Helical" evidence="1">
    <location>
        <begin position="194"/>
        <end position="213"/>
    </location>
</feature>
<dbReference type="Proteomes" id="UP000005286">
    <property type="component" value="Unassembled WGS sequence"/>
</dbReference>
<dbReference type="RefSeq" id="WP_004834035.1">
    <property type="nucleotide sequence ID" value="NZ_AEXM01000008.1"/>
</dbReference>